<evidence type="ECO:0000259" key="1">
    <source>
        <dbReference type="Pfam" id="PF13380"/>
    </source>
</evidence>
<dbReference type="Gene3D" id="3.40.50.720">
    <property type="entry name" value="NAD(P)-binding Rossmann-like Domain"/>
    <property type="match status" value="1"/>
</dbReference>
<dbReference type="InterPro" id="IPR036291">
    <property type="entry name" value="NAD(P)-bd_dom_sf"/>
</dbReference>
<name>A0A9P5Y548_9AGAR</name>
<keyword evidence="3" id="KW-1185">Reference proteome</keyword>
<dbReference type="PANTHER" id="PTHR33303:SF2">
    <property type="entry name" value="COA-BINDING DOMAIN-CONTAINING PROTEIN"/>
    <property type="match status" value="1"/>
</dbReference>
<evidence type="ECO:0000313" key="3">
    <source>
        <dbReference type="Proteomes" id="UP000807353"/>
    </source>
</evidence>
<dbReference type="InterPro" id="IPR003781">
    <property type="entry name" value="CoA-bd"/>
</dbReference>
<proteinExistence type="predicted"/>
<dbReference type="EMBL" id="MU150272">
    <property type="protein sequence ID" value="KAF9462448.1"/>
    <property type="molecule type" value="Genomic_DNA"/>
</dbReference>
<dbReference type="Proteomes" id="UP000807353">
    <property type="component" value="Unassembled WGS sequence"/>
</dbReference>
<dbReference type="PANTHER" id="PTHR33303">
    <property type="entry name" value="CYTOPLASMIC PROTEIN-RELATED"/>
    <property type="match status" value="1"/>
</dbReference>
<dbReference type="AlphaFoldDB" id="A0A9P5Y548"/>
<feature type="domain" description="CoA-binding" evidence="1">
    <location>
        <begin position="39"/>
        <end position="154"/>
    </location>
</feature>
<accession>A0A9P5Y548</accession>
<sequence length="172" mass="19648">MFYVFFSPSCQQLCFLQIFDAMSVTAIRLKQERFLSASHFAVVGASQDLSKRASKVLGWYRDKHMNVTLVHPREKQLYGVDTVPSLYSLPSPTTTAISISTVPFITLSLLKQARSMSVFSIWIQPGACDFSVIRYIEENDLYEKVIWGGPCILKEGDEIVRDKWFRETHGQL</sequence>
<comment type="caution">
    <text evidence="2">The sequence shown here is derived from an EMBL/GenBank/DDBJ whole genome shotgun (WGS) entry which is preliminary data.</text>
</comment>
<dbReference type="SUPFAM" id="SSF51735">
    <property type="entry name" value="NAD(P)-binding Rossmann-fold domains"/>
    <property type="match status" value="1"/>
</dbReference>
<gene>
    <name evidence="2" type="ORF">BDZ94DRAFT_1298581</name>
</gene>
<protein>
    <submittedName>
        <fullName evidence="2">CoA binding domain-containing protein</fullName>
    </submittedName>
</protein>
<reference evidence="2" key="1">
    <citation type="submission" date="2020-11" db="EMBL/GenBank/DDBJ databases">
        <authorList>
            <consortium name="DOE Joint Genome Institute"/>
            <person name="Ahrendt S."/>
            <person name="Riley R."/>
            <person name="Andreopoulos W."/>
            <person name="Labutti K."/>
            <person name="Pangilinan J."/>
            <person name="Ruiz-Duenas F.J."/>
            <person name="Barrasa J.M."/>
            <person name="Sanchez-Garcia M."/>
            <person name="Camarero S."/>
            <person name="Miyauchi S."/>
            <person name="Serrano A."/>
            <person name="Linde D."/>
            <person name="Babiker R."/>
            <person name="Drula E."/>
            <person name="Ayuso-Fernandez I."/>
            <person name="Pacheco R."/>
            <person name="Padilla G."/>
            <person name="Ferreira P."/>
            <person name="Barriuso J."/>
            <person name="Kellner H."/>
            <person name="Castanera R."/>
            <person name="Alfaro M."/>
            <person name="Ramirez L."/>
            <person name="Pisabarro A.G."/>
            <person name="Kuo A."/>
            <person name="Tritt A."/>
            <person name="Lipzen A."/>
            <person name="He G."/>
            <person name="Yan M."/>
            <person name="Ng V."/>
            <person name="Cullen D."/>
            <person name="Martin F."/>
            <person name="Rosso M.-N."/>
            <person name="Henrissat B."/>
            <person name="Hibbett D."/>
            <person name="Martinez A.T."/>
            <person name="Grigoriev I.V."/>
        </authorList>
    </citation>
    <scope>NUCLEOTIDE SEQUENCE</scope>
    <source>
        <strain evidence="2">CBS 247.69</strain>
    </source>
</reference>
<dbReference type="OrthoDB" id="5138418at2759"/>
<organism evidence="2 3">
    <name type="scientific">Collybia nuda</name>
    <dbReference type="NCBI Taxonomy" id="64659"/>
    <lineage>
        <taxon>Eukaryota</taxon>
        <taxon>Fungi</taxon>
        <taxon>Dikarya</taxon>
        <taxon>Basidiomycota</taxon>
        <taxon>Agaricomycotina</taxon>
        <taxon>Agaricomycetes</taxon>
        <taxon>Agaricomycetidae</taxon>
        <taxon>Agaricales</taxon>
        <taxon>Tricholomatineae</taxon>
        <taxon>Clitocybaceae</taxon>
        <taxon>Collybia</taxon>
    </lineage>
</organism>
<dbReference type="Pfam" id="PF13380">
    <property type="entry name" value="CoA_binding_2"/>
    <property type="match status" value="1"/>
</dbReference>
<evidence type="ECO:0000313" key="2">
    <source>
        <dbReference type="EMBL" id="KAF9462448.1"/>
    </source>
</evidence>